<sequence>MSLSDLSNELIVRVFESVDNISSAAALSHTSHHLHTIWRYHLASICDAVLPRTIECYDQARQLLDARAKSSLVDRQSSVEDKAKAAIIRAKVLLSNADYACLALSYFEAGIFAQRKRELWLCACTGILRDQRGNRTLEPFSRIRFLKAYYRAMSTVYLSGKSKSKLRYEILASMHLLDYFRTREIMEWISYEYCEAFIPDEDTIVARYDFGPSNSGKAGDFEQFSQNHHFLDILEVDLVKVSGVERPMNEFGVRGPTYELTLHDDCLKGKTDRAKGVALADLLPLLPENSSINPQYELLASH</sequence>
<comment type="caution">
    <text evidence="1">The sequence shown here is derived from an EMBL/GenBank/DDBJ whole genome shotgun (WGS) entry which is preliminary data.</text>
</comment>
<accession>A0A8H6CI75</accession>
<dbReference type="GeneID" id="59338877"/>
<dbReference type="Proteomes" id="UP000593566">
    <property type="component" value="Unassembled WGS sequence"/>
</dbReference>
<protein>
    <submittedName>
        <fullName evidence="1">Uncharacterized protein</fullName>
    </submittedName>
</protein>
<gene>
    <name evidence="1" type="ORF">HO133_010487</name>
</gene>
<name>A0A8H6CI75_9LECA</name>
<reference evidence="1 2" key="1">
    <citation type="journal article" date="2020" name="Genomics">
        <title>Complete, high-quality genomes from long-read metagenomic sequencing of two wolf lichen thalli reveals enigmatic genome architecture.</title>
        <authorList>
            <person name="McKenzie S.K."/>
            <person name="Walston R.F."/>
            <person name="Allen J.L."/>
        </authorList>
    </citation>
    <scope>NUCLEOTIDE SEQUENCE [LARGE SCALE GENOMIC DNA]</scope>
    <source>
        <strain evidence="1">WasteWater1</strain>
    </source>
</reference>
<dbReference type="EMBL" id="JACCJB010000009">
    <property type="protein sequence ID" value="KAF6223913.1"/>
    <property type="molecule type" value="Genomic_DNA"/>
</dbReference>
<evidence type="ECO:0000313" key="1">
    <source>
        <dbReference type="EMBL" id="KAF6223913.1"/>
    </source>
</evidence>
<proteinExistence type="predicted"/>
<dbReference type="RefSeq" id="XP_037152973.1">
    <property type="nucleotide sequence ID" value="XM_037301339.1"/>
</dbReference>
<evidence type="ECO:0000313" key="2">
    <source>
        <dbReference type="Proteomes" id="UP000593566"/>
    </source>
</evidence>
<keyword evidence="2" id="KW-1185">Reference proteome</keyword>
<dbReference type="AlphaFoldDB" id="A0A8H6CI75"/>
<organism evidence="1 2">
    <name type="scientific">Letharia lupina</name>
    <dbReference type="NCBI Taxonomy" id="560253"/>
    <lineage>
        <taxon>Eukaryota</taxon>
        <taxon>Fungi</taxon>
        <taxon>Dikarya</taxon>
        <taxon>Ascomycota</taxon>
        <taxon>Pezizomycotina</taxon>
        <taxon>Lecanoromycetes</taxon>
        <taxon>OSLEUM clade</taxon>
        <taxon>Lecanoromycetidae</taxon>
        <taxon>Lecanorales</taxon>
        <taxon>Lecanorineae</taxon>
        <taxon>Parmeliaceae</taxon>
        <taxon>Letharia</taxon>
    </lineage>
</organism>